<dbReference type="AlphaFoldDB" id="A0A972P1M6"/>
<keyword evidence="2" id="KW-1185">Reference proteome</keyword>
<evidence type="ECO:0000313" key="2">
    <source>
        <dbReference type="Proteomes" id="UP000655523"/>
    </source>
</evidence>
<protein>
    <submittedName>
        <fullName evidence="1">Uncharacterized protein</fullName>
    </submittedName>
</protein>
<organism evidence="1 2">
    <name type="scientific">Paraburkholderia elongata</name>
    <dbReference type="NCBI Taxonomy" id="2675747"/>
    <lineage>
        <taxon>Bacteria</taxon>
        <taxon>Pseudomonadati</taxon>
        <taxon>Pseudomonadota</taxon>
        <taxon>Betaproteobacteria</taxon>
        <taxon>Burkholderiales</taxon>
        <taxon>Burkholderiaceae</taxon>
        <taxon>Paraburkholderia</taxon>
    </lineage>
</organism>
<sequence>MSIGHDCGDHVPHAIKYSNEIKASVLAAYHDEIWGETVFLKLAEHGPFAREREKLMVLAHLESETRARLKALLARWGMSTDEPDGKRQEGIERAEAYCVMSWLEFVVAFARELPPYVARYRLLAENATGSDKAVLRWLYEHERVLLEFFKCESSGDGARSLAQVTALMDPTS</sequence>
<dbReference type="RefSeq" id="WP_172178989.1">
    <property type="nucleotide sequence ID" value="NZ_WOEZ01000331.1"/>
</dbReference>
<name>A0A972P1M6_9BURK</name>
<proteinExistence type="predicted"/>
<accession>A0A972P1M6</accession>
<gene>
    <name evidence="1" type="ORF">GNZ13_50540</name>
</gene>
<comment type="caution">
    <text evidence="1">The sequence shown here is derived from an EMBL/GenBank/DDBJ whole genome shotgun (WGS) entry which is preliminary data.</text>
</comment>
<reference evidence="1 2" key="1">
    <citation type="submission" date="2019-11" db="EMBL/GenBank/DDBJ databases">
        <title>Metabolism of dissolved organic matter in forest soils.</title>
        <authorList>
            <person name="Cyle K.T."/>
            <person name="Wilhelm R.C."/>
            <person name="Martinez C.E."/>
        </authorList>
    </citation>
    <scope>NUCLEOTIDE SEQUENCE [LARGE SCALE GENOMIC DNA]</scope>
    <source>
        <strain evidence="1 2">5N</strain>
    </source>
</reference>
<dbReference type="Proteomes" id="UP000655523">
    <property type="component" value="Unassembled WGS sequence"/>
</dbReference>
<dbReference type="EMBL" id="WOEZ01000331">
    <property type="protein sequence ID" value="NPT62524.1"/>
    <property type="molecule type" value="Genomic_DNA"/>
</dbReference>
<evidence type="ECO:0000313" key="1">
    <source>
        <dbReference type="EMBL" id="NPT62524.1"/>
    </source>
</evidence>